<name>A0A2A2KJB9_9BILA</name>
<organism evidence="1 2">
    <name type="scientific">Diploscapter pachys</name>
    <dbReference type="NCBI Taxonomy" id="2018661"/>
    <lineage>
        <taxon>Eukaryota</taxon>
        <taxon>Metazoa</taxon>
        <taxon>Ecdysozoa</taxon>
        <taxon>Nematoda</taxon>
        <taxon>Chromadorea</taxon>
        <taxon>Rhabditida</taxon>
        <taxon>Rhabditina</taxon>
        <taxon>Rhabditomorpha</taxon>
        <taxon>Rhabditoidea</taxon>
        <taxon>Rhabditidae</taxon>
        <taxon>Diploscapter</taxon>
    </lineage>
</organism>
<proteinExistence type="predicted"/>
<sequence length="292" mass="31647">MYPTHGNRVWHFTNLYQIVEKKLRPDSRAPACFPASSSHDPCSPESLAVVTQDLLNELTHLVDHFRQVIGVALEQLLLVASNRCFKLLFLGPRILQRLHGMGDAGAERSPALRHAIECVQASVTGIDAVLQMLDLNPVRADLLLRSHCHLARLSVSGRMTGLFQPLDRACIPQVSGHAGSAAGQGEHAQCATDGRRSEQRVAGVSHPADLLLAGLHADLGLCSAPLGVTVAHLHGSAENGQQALHILPAGHRLWRIQADLPWPLAGLLLRCRVGHGQHRPQGLRGIVPLDER</sequence>
<dbReference type="AlphaFoldDB" id="A0A2A2KJB9"/>
<gene>
    <name evidence="1" type="ORF">WR25_16513</name>
</gene>
<protein>
    <submittedName>
        <fullName evidence="1">Uncharacterized protein</fullName>
    </submittedName>
</protein>
<comment type="caution">
    <text evidence="1">The sequence shown here is derived from an EMBL/GenBank/DDBJ whole genome shotgun (WGS) entry which is preliminary data.</text>
</comment>
<reference evidence="1 2" key="1">
    <citation type="journal article" date="2017" name="Curr. Biol.">
        <title>Genome architecture and evolution of a unichromosomal asexual nematode.</title>
        <authorList>
            <person name="Fradin H."/>
            <person name="Zegar C."/>
            <person name="Gutwein M."/>
            <person name="Lucas J."/>
            <person name="Kovtun M."/>
            <person name="Corcoran D."/>
            <person name="Baugh L.R."/>
            <person name="Kiontke K."/>
            <person name="Gunsalus K."/>
            <person name="Fitch D.H."/>
            <person name="Piano F."/>
        </authorList>
    </citation>
    <scope>NUCLEOTIDE SEQUENCE [LARGE SCALE GENOMIC DNA]</scope>
    <source>
        <strain evidence="1">PF1309</strain>
    </source>
</reference>
<keyword evidence="2" id="KW-1185">Reference proteome</keyword>
<dbReference type="EMBL" id="LIAE01008447">
    <property type="protein sequence ID" value="PAV73970.1"/>
    <property type="molecule type" value="Genomic_DNA"/>
</dbReference>
<dbReference type="Proteomes" id="UP000218231">
    <property type="component" value="Unassembled WGS sequence"/>
</dbReference>
<evidence type="ECO:0000313" key="2">
    <source>
        <dbReference type="Proteomes" id="UP000218231"/>
    </source>
</evidence>
<evidence type="ECO:0000313" key="1">
    <source>
        <dbReference type="EMBL" id="PAV73970.1"/>
    </source>
</evidence>
<accession>A0A2A2KJB9</accession>